<evidence type="ECO:0000256" key="1">
    <source>
        <dbReference type="ARBA" id="ARBA00009964"/>
    </source>
</evidence>
<accession>A0AAW8LMC1</accession>
<gene>
    <name evidence="3" type="ORF">J2X86_003074</name>
</gene>
<organism evidence="3 4">
    <name type="scientific">Acinetobacter lwoffii</name>
    <dbReference type="NCBI Taxonomy" id="28090"/>
    <lineage>
        <taxon>Bacteria</taxon>
        <taxon>Pseudomonadati</taxon>
        <taxon>Pseudomonadota</taxon>
        <taxon>Gammaproteobacteria</taxon>
        <taxon>Moraxellales</taxon>
        <taxon>Moraxellaceae</taxon>
        <taxon>Acinetobacter</taxon>
    </lineage>
</organism>
<dbReference type="Pfam" id="PF01527">
    <property type="entry name" value="HTH_Tnp_1"/>
    <property type="match status" value="1"/>
</dbReference>
<evidence type="ECO:0000313" key="4">
    <source>
        <dbReference type="Proteomes" id="UP001262767"/>
    </source>
</evidence>
<sequence>MSKRRHFTKDFKEQVAALVLDDGRRIMDLVAELNIDSSVIQRWVAQLKFSRTGQVTSIKALTIEQAKIVDFMQRIAVLEKENEALLAKQSKLEALEHKIKLLEQENQKLDEGYKAIYKKATLLLIAS</sequence>
<dbReference type="EMBL" id="JAVDSC010000023">
    <property type="protein sequence ID" value="MDR6631010.1"/>
    <property type="molecule type" value="Genomic_DNA"/>
</dbReference>
<dbReference type="RefSeq" id="WP_310078399.1">
    <property type="nucleotide sequence ID" value="NZ_JAVDSC010000023.1"/>
</dbReference>
<comment type="similarity">
    <text evidence="1">Belongs to the transposase 8 family.</text>
</comment>
<dbReference type="GO" id="GO:0003677">
    <property type="term" value="F:DNA binding"/>
    <property type="evidence" value="ECO:0007669"/>
    <property type="project" value="InterPro"/>
</dbReference>
<keyword evidence="2" id="KW-0175">Coiled coil</keyword>
<protein>
    <submittedName>
        <fullName evidence="3">Transposase-like protein</fullName>
    </submittedName>
</protein>
<reference evidence="3" key="1">
    <citation type="submission" date="2023-07" db="EMBL/GenBank/DDBJ databases">
        <title>Sorghum-associated microbial communities from plants grown in Nebraska, USA.</title>
        <authorList>
            <person name="Schachtman D."/>
        </authorList>
    </citation>
    <scope>NUCLEOTIDE SEQUENCE</scope>
    <source>
        <strain evidence="3">BE44</strain>
    </source>
</reference>
<dbReference type="AlphaFoldDB" id="A0AAW8LMC1"/>
<dbReference type="SUPFAM" id="SSF46689">
    <property type="entry name" value="Homeodomain-like"/>
    <property type="match status" value="1"/>
</dbReference>
<dbReference type="InterPro" id="IPR002514">
    <property type="entry name" value="Transposase_8"/>
</dbReference>
<feature type="coiled-coil region" evidence="2">
    <location>
        <begin position="68"/>
        <end position="112"/>
    </location>
</feature>
<proteinExistence type="inferred from homology"/>
<dbReference type="GO" id="GO:0004803">
    <property type="term" value="F:transposase activity"/>
    <property type="evidence" value="ECO:0007669"/>
    <property type="project" value="InterPro"/>
</dbReference>
<dbReference type="Proteomes" id="UP001262767">
    <property type="component" value="Unassembled WGS sequence"/>
</dbReference>
<name>A0AAW8LMC1_ACILW</name>
<dbReference type="GO" id="GO:0006313">
    <property type="term" value="P:DNA transposition"/>
    <property type="evidence" value="ECO:0007669"/>
    <property type="project" value="InterPro"/>
</dbReference>
<dbReference type="Gene3D" id="1.10.10.60">
    <property type="entry name" value="Homeodomain-like"/>
    <property type="match status" value="1"/>
</dbReference>
<evidence type="ECO:0000313" key="3">
    <source>
        <dbReference type="EMBL" id="MDR6631010.1"/>
    </source>
</evidence>
<evidence type="ECO:0000256" key="2">
    <source>
        <dbReference type="SAM" id="Coils"/>
    </source>
</evidence>
<comment type="caution">
    <text evidence="3">The sequence shown here is derived from an EMBL/GenBank/DDBJ whole genome shotgun (WGS) entry which is preliminary data.</text>
</comment>
<dbReference type="InterPro" id="IPR009057">
    <property type="entry name" value="Homeodomain-like_sf"/>
</dbReference>